<keyword evidence="2" id="KW-0812">Transmembrane</keyword>
<dbReference type="Proteomes" id="UP000279833">
    <property type="component" value="Unassembled WGS sequence"/>
</dbReference>
<keyword evidence="4" id="KW-1185">Reference proteome</keyword>
<dbReference type="WBParaSite" id="SCUD_0000633501-mRNA-1">
    <property type="protein sequence ID" value="SCUD_0000633501-mRNA-1"/>
    <property type="gene ID" value="SCUD_0000633501"/>
</dbReference>
<evidence type="ECO:0000256" key="2">
    <source>
        <dbReference type="SAM" id="Phobius"/>
    </source>
</evidence>
<accession>A0A183JUE4</accession>
<reference evidence="5" key="1">
    <citation type="submission" date="2016-06" db="UniProtKB">
        <authorList>
            <consortium name="WormBaseParasite"/>
        </authorList>
    </citation>
    <scope>IDENTIFICATION</scope>
</reference>
<sequence length="90" mass="10385">MKNVIINSDDTKSSNDDSKPRFELPVEVKEDVKNEHCDSSTNTGDSKKDLKISKVDTLEKFVILKIVFARTIYIFYVYLVSNFPYNRTST</sequence>
<keyword evidence="2" id="KW-0472">Membrane</keyword>
<feature type="transmembrane region" description="Helical" evidence="2">
    <location>
        <begin position="61"/>
        <end position="79"/>
    </location>
</feature>
<proteinExistence type="predicted"/>
<gene>
    <name evidence="3" type="ORF">SCUD_LOCUS6335</name>
</gene>
<feature type="region of interest" description="Disordered" evidence="1">
    <location>
        <begin position="1"/>
        <end position="23"/>
    </location>
</feature>
<evidence type="ECO:0000313" key="4">
    <source>
        <dbReference type="Proteomes" id="UP000279833"/>
    </source>
</evidence>
<keyword evidence="2" id="KW-1133">Transmembrane helix</keyword>
<evidence type="ECO:0000256" key="1">
    <source>
        <dbReference type="SAM" id="MobiDB-lite"/>
    </source>
</evidence>
<evidence type="ECO:0000313" key="3">
    <source>
        <dbReference type="EMBL" id="VDP03109.1"/>
    </source>
</evidence>
<reference evidence="3 4" key="2">
    <citation type="submission" date="2018-11" db="EMBL/GenBank/DDBJ databases">
        <authorList>
            <consortium name="Pathogen Informatics"/>
        </authorList>
    </citation>
    <scope>NUCLEOTIDE SEQUENCE [LARGE SCALE GENOMIC DNA]</scope>
    <source>
        <strain evidence="3">Dakar</strain>
        <strain evidence="4">Dakar, Senegal</strain>
    </source>
</reference>
<protein>
    <submittedName>
        <fullName evidence="5">CTNNB1 binding N-teminal domain-containing protein</fullName>
    </submittedName>
</protein>
<feature type="compositionally biased region" description="Basic and acidic residues" evidence="1">
    <location>
        <begin position="9"/>
        <end position="23"/>
    </location>
</feature>
<organism evidence="5">
    <name type="scientific">Schistosoma curassoni</name>
    <dbReference type="NCBI Taxonomy" id="6186"/>
    <lineage>
        <taxon>Eukaryota</taxon>
        <taxon>Metazoa</taxon>
        <taxon>Spiralia</taxon>
        <taxon>Lophotrochozoa</taxon>
        <taxon>Platyhelminthes</taxon>
        <taxon>Trematoda</taxon>
        <taxon>Digenea</taxon>
        <taxon>Strigeidida</taxon>
        <taxon>Schistosomatoidea</taxon>
        <taxon>Schistosomatidae</taxon>
        <taxon>Schistosoma</taxon>
    </lineage>
</organism>
<name>A0A183JUE4_9TREM</name>
<dbReference type="AlphaFoldDB" id="A0A183JUE4"/>
<evidence type="ECO:0000313" key="5">
    <source>
        <dbReference type="WBParaSite" id="SCUD_0000633501-mRNA-1"/>
    </source>
</evidence>
<dbReference type="EMBL" id="UZAK01013582">
    <property type="protein sequence ID" value="VDP03109.1"/>
    <property type="molecule type" value="Genomic_DNA"/>
</dbReference>